<evidence type="ECO:0000313" key="1">
    <source>
        <dbReference type="EMBL" id="MPR36528.1"/>
    </source>
</evidence>
<accession>A0A7C9FZY9</accession>
<gene>
    <name evidence="1" type="ORF">GBK04_25110</name>
</gene>
<sequence length="381" mass="44006">MSFYLLEEELFNEASLPWGGRFHIQLDSELGIYLEGLKATMQRIIDIHQSNLNSKPHINKMPNIHFEFIDNSNFNARAFSYKGMEFIGLNIGVVFILHDVFERMLANRGILSKIGNIDQEDINPERLPFLTTDSQVLLEFYQSEQLKEITLPKNGIRKDYAQLLVMTAILFLLYHELTHHTNGHVELKNELTGSSYMDEDEPDTSGRITPLMNKTLEMDADAGATVLGLQAILHLFQHSDESKPFHSSFTTIEESAIETWGFAVGVLFYLSEYRRRIAQTNFQSYYPNPHQRLIMSLATALTFLGLSYNEEILWSTLKDIGQKSRDAIDKIIKSKFEIIDKEAYIKELMDQSYQKEILKEWKENLRPRLLPFARCNLAPAQ</sequence>
<evidence type="ECO:0008006" key="3">
    <source>
        <dbReference type="Google" id="ProtNLM"/>
    </source>
</evidence>
<proteinExistence type="predicted"/>
<dbReference type="Proteomes" id="UP000479293">
    <property type="component" value="Unassembled WGS sequence"/>
</dbReference>
<protein>
    <recommendedName>
        <fullName evidence="3">Peptidase</fullName>
    </recommendedName>
</protein>
<evidence type="ECO:0000313" key="2">
    <source>
        <dbReference type="Proteomes" id="UP000479293"/>
    </source>
</evidence>
<keyword evidence="2" id="KW-1185">Reference proteome</keyword>
<organism evidence="1 2">
    <name type="scientific">Salmonirosea aquatica</name>
    <dbReference type="NCBI Taxonomy" id="2654236"/>
    <lineage>
        <taxon>Bacteria</taxon>
        <taxon>Pseudomonadati</taxon>
        <taxon>Bacteroidota</taxon>
        <taxon>Cytophagia</taxon>
        <taxon>Cytophagales</taxon>
        <taxon>Spirosomataceae</taxon>
        <taxon>Salmonirosea</taxon>
    </lineage>
</organism>
<reference evidence="1 2" key="1">
    <citation type="submission" date="2019-10" db="EMBL/GenBank/DDBJ databases">
        <title>Draft Genome Sequence of Cytophagaceae sp. SJW1-29.</title>
        <authorList>
            <person name="Choi A."/>
        </authorList>
    </citation>
    <scope>NUCLEOTIDE SEQUENCE [LARGE SCALE GENOMIC DNA]</scope>
    <source>
        <strain evidence="1 2">SJW1-29</strain>
    </source>
</reference>
<dbReference type="EMBL" id="WHLY01000002">
    <property type="protein sequence ID" value="MPR36528.1"/>
    <property type="molecule type" value="Genomic_DNA"/>
</dbReference>
<comment type="caution">
    <text evidence="1">The sequence shown here is derived from an EMBL/GenBank/DDBJ whole genome shotgun (WGS) entry which is preliminary data.</text>
</comment>
<name>A0A7C9FZY9_9BACT</name>
<dbReference type="RefSeq" id="WP_152764510.1">
    <property type="nucleotide sequence ID" value="NZ_WHLY01000002.1"/>
</dbReference>
<dbReference type="AlphaFoldDB" id="A0A7C9FZY9"/>